<dbReference type="Proteomes" id="UP000192343">
    <property type="component" value="Unassembled WGS sequence"/>
</dbReference>
<evidence type="ECO:0000313" key="7">
    <source>
        <dbReference type="Proteomes" id="UP000192343"/>
    </source>
</evidence>
<name>A0A1Y1S0C1_9SPIO</name>
<gene>
    <name evidence="6" type="ORF">B4O97_06110</name>
</gene>
<comment type="cofactor">
    <cofactor evidence="1">
        <name>Mg(2+)</name>
        <dbReference type="ChEBI" id="CHEBI:18420"/>
    </cofactor>
</comment>
<dbReference type="PANTHER" id="PTHR42946:SF1">
    <property type="entry name" value="PHOSPHOGLUCOMUTASE (ALPHA-D-GLUCOSE-1,6-BISPHOSPHATE-DEPENDENT)"/>
    <property type="match status" value="1"/>
</dbReference>
<feature type="domain" description="Alpha-D-phosphohexomutase alpha/beta/alpha" evidence="5">
    <location>
        <begin position="361"/>
        <end position="454"/>
    </location>
</feature>
<dbReference type="InterPro" id="IPR005844">
    <property type="entry name" value="A-D-PHexomutase_a/b/a-I"/>
</dbReference>
<keyword evidence="3" id="KW-0597">Phosphoprotein</keyword>
<organism evidence="6 7">
    <name type="scientific">Marispirochaeta aestuarii</name>
    <dbReference type="NCBI Taxonomy" id="1963862"/>
    <lineage>
        <taxon>Bacteria</taxon>
        <taxon>Pseudomonadati</taxon>
        <taxon>Spirochaetota</taxon>
        <taxon>Spirochaetia</taxon>
        <taxon>Spirochaetales</taxon>
        <taxon>Spirochaetaceae</taxon>
        <taxon>Marispirochaeta</taxon>
    </lineage>
</organism>
<evidence type="ECO:0000259" key="5">
    <source>
        <dbReference type="Pfam" id="PF02880"/>
    </source>
</evidence>
<feature type="domain" description="Alpha-D-phosphohexomutase alpha/beta/alpha" evidence="4">
    <location>
        <begin position="71"/>
        <end position="182"/>
    </location>
</feature>
<dbReference type="InterPro" id="IPR050060">
    <property type="entry name" value="Phosphoglucosamine_mutase"/>
</dbReference>
<accession>A0A1Y1S0C1</accession>
<sequence length="624" mass="67710">MKILDPRFGLFVGDSDSCALERLKYGEKLPGKGFSPEDLSLILSPSGWRGVFASSEDDDSGEPAERMLWAALSMAGAAAEYFSAFSGKPTILVGCDARPTGPAICEIFLRVFLALGIPCEYLFITPAPEIMAAARNRRECGGFCYISASHNPIGHNGVKLGRQDGGVLPGIEAAPIIQRVKDILASPEELDRLRESADGADSRNLEALFQQVSDAQNRASRIYSAFSGSVVFDTYPDKKSALQESLKKMPLGVVGELNGSARGVSIDREFMEDLGLRVRLYNSRPGEILHAILPEGESLEPCSMLLQESWREDPAFLLGYVPDNDGDRGNIVYIDPDGGRGHILQAQEVFALTCLSELACARMFGKGGNTPQAVVVNGPSSLRINEIAESFGAKLFRAEVGEANVVSLARRLRNEGFTVRILGEGSNGGTITHPSAVRDPLNTIMALVKLLRLQDADGKTPGHLWFELRGDTPPVSGSLALSHILESLPKYQTTPTGEARAKYRVPAGSHNLLKSRYESVFTERWGARPDILNSLGISAYRFVNYEGTERREGPGNRSGEGRGGFSVEFLNDKGQAKAFVWMRGSGTEPVFRLMADVPGDREDTEVTLLEWHRGILDAAIESGA</sequence>
<dbReference type="Pfam" id="PF02880">
    <property type="entry name" value="PGM_PMM_III"/>
    <property type="match status" value="1"/>
</dbReference>
<dbReference type="EMBL" id="MWQY01000005">
    <property type="protein sequence ID" value="ORC36636.1"/>
    <property type="molecule type" value="Genomic_DNA"/>
</dbReference>
<dbReference type="GO" id="GO:0004615">
    <property type="term" value="F:phosphomannomutase activity"/>
    <property type="evidence" value="ECO:0007669"/>
    <property type="project" value="TreeGrafter"/>
</dbReference>
<dbReference type="InterPro" id="IPR016055">
    <property type="entry name" value="A-D-PHexomutase_a/b/a-I/II/III"/>
</dbReference>
<dbReference type="STRING" id="1963862.B4O97_06110"/>
<dbReference type="SUPFAM" id="SSF53738">
    <property type="entry name" value="Phosphoglucomutase, first 3 domains"/>
    <property type="match status" value="2"/>
</dbReference>
<keyword evidence="7" id="KW-1185">Reference proteome</keyword>
<dbReference type="AlphaFoldDB" id="A0A1Y1S0C1"/>
<protein>
    <recommendedName>
        <fullName evidence="8">Phosphoglucomutase</fullName>
    </recommendedName>
</protein>
<dbReference type="Pfam" id="PF02878">
    <property type="entry name" value="PGM_PMM_I"/>
    <property type="match status" value="1"/>
</dbReference>
<evidence type="ECO:0008006" key="8">
    <source>
        <dbReference type="Google" id="ProtNLM"/>
    </source>
</evidence>
<comment type="similarity">
    <text evidence="2">Belongs to the phosphohexose mutase family.</text>
</comment>
<evidence type="ECO:0000256" key="1">
    <source>
        <dbReference type="ARBA" id="ARBA00001946"/>
    </source>
</evidence>
<dbReference type="GO" id="GO:0005975">
    <property type="term" value="P:carbohydrate metabolic process"/>
    <property type="evidence" value="ECO:0007669"/>
    <property type="project" value="InterPro"/>
</dbReference>
<comment type="caution">
    <text evidence="6">The sequence shown here is derived from an EMBL/GenBank/DDBJ whole genome shotgun (WGS) entry which is preliminary data.</text>
</comment>
<dbReference type="Gene3D" id="3.40.120.10">
    <property type="entry name" value="Alpha-D-Glucose-1,6-Bisphosphate, subunit A, domain 3"/>
    <property type="match status" value="3"/>
</dbReference>
<reference evidence="6 7" key="1">
    <citation type="submission" date="2017-03" db="EMBL/GenBank/DDBJ databases">
        <title>Draft Genome sequence of Marispirochaeta sp. strain JC444.</title>
        <authorList>
            <person name="Shivani Y."/>
            <person name="Subhash Y."/>
            <person name="Sasikala C."/>
            <person name="Ramana C."/>
        </authorList>
    </citation>
    <scope>NUCLEOTIDE SEQUENCE [LARGE SCALE GENOMIC DNA]</scope>
    <source>
        <strain evidence="6 7">JC444</strain>
    </source>
</reference>
<evidence type="ECO:0000313" key="6">
    <source>
        <dbReference type="EMBL" id="ORC36636.1"/>
    </source>
</evidence>
<dbReference type="OrthoDB" id="9806956at2"/>
<dbReference type="PANTHER" id="PTHR42946">
    <property type="entry name" value="PHOSPHOHEXOSE MUTASE"/>
    <property type="match status" value="1"/>
</dbReference>
<dbReference type="InterPro" id="IPR005846">
    <property type="entry name" value="A-D-PHexomutase_a/b/a-III"/>
</dbReference>
<proteinExistence type="inferred from homology"/>
<evidence type="ECO:0000256" key="3">
    <source>
        <dbReference type="ARBA" id="ARBA00022553"/>
    </source>
</evidence>
<evidence type="ECO:0000259" key="4">
    <source>
        <dbReference type="Pfam" id="PF02878"/>
    </source>
</evidence>
<evidence type="ECO:0000256" key="2">
    <source>
        <dbReference type="ARBA" id="ARBA00010231"/>
    </source>
</evidence>
<dbReference type="RefSeq" id="WP_083049210.1">
    <property type="nucleotide sequence ID" value="NZ_MWQY01000005.1"/>
</dbReference>